<accession>A0A939SBF8</accession>
<evidence type="ECO:0000313" key="3">
    <source>
        <dbReference type="EMBL" id="MBO1901333.1"/>
    </source>
</evidence>
<dbReference type="Pfam" id="PF13561">
    <property type="entry name" value="adh_short_C2"/>
    <property type="match status" value="1"/>
</dbReference>
<reference evidence="3" key="1">
    <citation type="submission" date="2021-03" db="EMBL/GenBank/DDBJ databases">
        <title>Leucobacter chromiisoli sp. nov., isolated from chromium-containing soil of chemical plant.</title>
        <authorList>
            <person name="Xu Z."/>
        </authorList>
    </citation>
    <scope>NUCLEOTIDE SEQUENCE</scope>
    <source>
        <strain evidence="3">S27</strain>
    </source>
</reference>
<gene>
    <name evidence="3" type="ORF">J4H92_05155</name>
</gene>
<dbReference type="InterPro" id="IPR002347">
    <property type="entry name" value="SDR_fam"/>
</dbReference>
<name>A0A939SBF8_9MICO</name>
<keyword evidence="4" id="KW-1185">Reference proteome</keyword>
<comment type="caution">
    <text evidence="3">The sequence shown here is derived from an EMBL/GenBank/DDBJ whole genome shotgun (WGS) entry which is preliminary data.</text>
</comment>
<evidence type="ECO:0000256" key="2">
    <source>
        <dbReference type="ARBA" id="ARBA00023002"/>
    </source>
</evidence>
<dbReference type="PANTHER" id="PTHR24321:SF15">
    <property type="entry name" value="OXIDOREDUCTASE UCPA"/>
    <property type="match status" value="1"/>
</dbReference>
<dbReference type="SUPFAM" id="SSF51735">
    <property type="entry name" value="NAD(P)-binding Rossmann-fold domains"/>
    <property type="match status" value="1"/>
</dbReference>
<dbReference type="Gene3D" id="3.40.50.720">
    <property type="entry name" value="NAD(P)-binding Rossmann-like Domain"/>
    <property type="match status" value="1"/>
</dbReference>
<dbReference type="AlphaFoldDB" id="A0A939SBF8"/>
<organism evidence="3 4">
    <name type="scientific">Leucobacter weissii</name>
    <dbReference type="NCBI Taxonomy" id="1983706"/>
    <lineage>
        <taxon>Bacteria</taxon>
        <taxon>Bacillati</taxon>
        <taxon>Actinomycetota</taxon>
        <taxon>Actinomycetes</taxon>
        <taxon>Micrococcales</taxon>
        <taxon>Microbacteriaceae</taxon>
        <taxon>Leucobacter</taxon>
    </lineage>
</organism>
<evidence type="ECO:0000256" key="1">
    <source>
        <dbReference type="ARBA" id="ARBA00006484"/>
    </source>
</evidence>
<dbReference type="PRINTS" id="PR00081">
    <property type="entry name" value="GDHRDH"/>
</dbReference>
<evidence type="ECO:0000313" key="4">
    <source>
        <dbReference type="Proteomes" id="UP000664382"/>
    </source>
</evidence>
<comment type="similarity">
    <text evidence="1">Belongs to the short-chain dehydrogenases/reductases (SDR) family.</text>
</comment>
<keyword evidence="2" id="KW-0560">Oxidoreductase</keyword>
<dbReference type="PANTHER" id="PTHR24321">
    <property type="entry name" value="DEHYDROGENASES, SHORT CHAIN"/>
    <property type="match status" value="1"/>
</dbReference>
<dbReference type="GO" id="GO:0016491">
    <property type="term" value="F:oxidoreductase activity"/>
    <property type="evidence" value="ECO:0007669"/>
    <property type="project" value="UniProtKB-KW"/>
</dbReference>
<dbReference type="Proteomes" id="UP000664382">
    <property type="component" value="Unassembled WGS sequence"/>
</dbReference>
<dbReference type="InterPro" id="IPR036291">
    <property type="entry name" value="NAD(P)-bd_dom_sf"/>
</dbReference>
<proteinExistence type="inferred from homology"/>
<dbReference type="EMBL" id="JAGDYM010000005">
    <property type="protein sequence ID" value="MBO1901333.1"/>
    <property type="molecule type" value="Genomic_DNA"/>
</dbReference>
<sequence>MITGAASGMARALTEVLVDLGAEVYAIDRVDSPVPGVKASFVADLSDQNSIDELFTTRLPQEFGAFFGVAGLAGVHNTFAETMTVNYTANKYLTDAYLADRITTGGSIAYVTSAGGLRWEYPEIRAELAPFTDPAADWAALTERIEAFNAEHGGELPGFVGYLLSKRALNLFVAERVETFAASGVRINAVLPSMTSTGMLGDFAEQRGGMDNLKAGSTGPAGRLAEPLDMARALAFLGSDLGGFLSGVHLDVDYGMNALELAGITPMRTNRTLAEMLAQRAS</sequence>
<dbReference type="RefSeq" id="WP_208096821.1">
    <property type="nucleotide sequence ID" value="NZ_JAGDYM010000005.1"/>
</dbReference>
<protein>
    <submittedName>
        <fullName evidence="3">SDR family oxidoreductase</fullName>
    </submittedName>
</protein>